<comment type="subcellular location">
    <subcellularLocation>
        <location evidence="1">Cell envelope</location>
    </subcellularLocation>
    <subcellularLocation>
        <location evidence="2">Cell outer membrane</location>
    </subcellularLocation>
    <subcellularLocation>
        <location evidence="3">Secreted</location>
    </subcellularLocation>
</comment>
<gene>
    <name evidence="8" type="ORF">SAMN06269250_3429</name>
</gene>
<keyword evidence="4" id="KW-0964">Secreted</keyword>
<dbReference type="GO" id="GO:0005576">
    <property type="term" value="C:extracellular region"/>
    <property type="evidence" value="ECO:0007669"/>
    <property type="project" value="UniProtKB-SubCell"/>
</dbReference>
<organism evidence="8 9">
    <name type="scientific">Spirosoma fluviale</name>
    <dbReference type="NCBI Taxonomy" id="1597977"/>
    <lineage>
        <taxon>Bacteria</taxon>
        <taxon>Pseudomonadati</taxon>
        <taxon>Bacteroidota</taxon>
        <taxon>Cytophagia</taxon>
        <taxon>Cytophagales</taxon>
        <taxon>Cytophagaceae</taxon>
        <taxon>Spirosoma</taxon>
    </lineage>
</organism>
<dbReference type="OrthoDB" id="1491394at2"/>
<dbReference type="RefSeq" id="WP_097126958.1">
    <property type="nucleotide sequence ID" value="NZ_OCNH01000002.1"/>
</dbReference>
<dbReference type="NCBIfam" id="TIGR01376">
    <property type="entry name" value="POMP_repeat"/>
    <property type="match status" value="1"/>
</dbReference>
<dbReference type="EMBL" id="OCNH01000002">
    <property type="protein sequence ID" value="SOD90460.1"/>
    <property type="molecule type" value="Genomic_DNA"/>
</dbReference>
<dbReference type="PANTHER" id="PTHR11319:SF35">
    <property type="entry name" value="OUTER MEMBRANE PROTEIN PMPC-RELATED"/>
    <property type="match status" value="1"/>
</dbReference>
<dbReference type="InterPro" id="IPR059226">
    <property type="entry name" value="Choice_anch_Q_dom"/>
</dbReference>
<evidence type="ECO:0000256" key="7">
    <source>
        <dbReference type="ARBA" id="ARBA00023237"/>
    </source>
</evidence>
<proteinExistence type="predicted"/>
<evidence type="ECO:0000313" key="9">
    <source>
        <dbReference type="Proteomes" id="UP000219452"/>
    </source>
</evidence>
<dbReference type="NCBIfam" id="NF041518">
    <property type="entry name" value="choice_anch_Q"/>
    <property type="match status" value="1"/>
</dbReference>
<dbReference type="Proteomes" id="UP000219452">
    <property type="component" value="Unassembled WGS sequence"/>
</dbReference>
<name>A0A286G4H8_9BACT</name>
<protein>
    <submittedName>
        <fullName evidence="8">Por secretion system C-terminal sorting domain-containing protein</fullName>
    </submittedName>
</protein>
<evidence type="ECO:0000313" key="8">
    <source>
        <dbReference type="EMBL" id="SOD90460.1"/>
    </source>
</evidence>
<dbReference type="InterPro" id="IPR003368">
    <property type="entry name" value="POMP_repeat"/>
</dbReference>
<keyword evidence="5" id="KW-0732">Signal</keyword>
<evidence type="ECO:0000256" key="5">
    <source>
        <dbReference type="ARBA" id="ARBA00022729"/>
    </source>
</evidence>
<evidence type="ECO:0000256" key="6">
    <source>
        <dbReference type="ARBA" id="ARBA00023136"/>
    </source>
</evidence>
<dbReference type="PANTHER" id="PTHR11319">
    <property type="entry name" value="G PROTEIN-COUPLED RECEPTOR-RELATED"/>
    <property type="match status" value="1"/>
</dbReference>
<reference evidence="9" key="1">
    <citation type="submission" date="2017-09" db="EMBL/GenBank/DDBJ databases">
        <authorList>
            <person name="Varghese N."/>
            <person name="Submissions S."/>
        </authorList>
    </citation>
    <scope>NUCLEOTIDE SEQUENCE [LARGE SCALE GENOMIC DNA]</scope>
    <source>
        <strain evidence="9">DSM 29961</strain>
    </source>
</reference>
<keyword evidence="7" id="KW-0998">Cell outer membrane</keyword>
<dbReference type="SUPFAM" id="SSF51126">
    <property type="entry name" value="Pectin lyase-like"/>
    <property type="match status" value="1"/>
</dbReference>
<dbReference type="GO" id="GO:0009279">
    <property type="term" value="C:cell outer membrane"/>
    <property type="evidence" value="ECO:0007669"/>
    <property type="project" value="UniProtKB-SubCell"/>
</dbReference>
<evidence type="ECO:0000256" key="4">
    <source>
        <dbReference type="ARBA" id="ARBA00022525"/>
    </source>
</evidence>
<dbReference type="InterPro" id="IPR011050">
    <property type="entry name" value="Pectin_lyase_fold/virulence"/>
</dbReference>
<sequence>MPLFFTLRSGSVHSGLSQLLAFLACCGLSLLTGWAQTSYVTPAGAGQQTGTDWANALPGTALQARLASATPGAVFRLGAGLYKPAQAGLRALSFLIPSGVQVYGGYQGSGPAPDQRVNFAIADQPSSTTLSGDIDNNNQLDGGNSEHVVVFSHASEQTRLDGVVITGGNAWSQPYRNPSQLSSHIGGGGVYNDAYGGDSSPTLENCLLVNNKTSGSGGALFNDLQNGSSRLKLINTDFINNSAELGGAWYQYADNSSGLSSLATNCRFLNNTAQAGGAVYTAVSFEFSSGGGSIAPRYINCSFRANTATDRGGAFYTTSRGTNSFTALITLLNCTLSGNAAPRGGAVYNTAVPLFVRAVLVISQVDLLNCIVWNNGGSNALVNDDYVRPPGVTSGGLGFCSSTNGLLEAGAVLTSGTDNRFITSSPFASEESLQLDACSPAINAGSTALYTSLNGPATDLAGNARIFPTGGKLDLGAYEYQQASACPTALRVTQYRLINADTDQPIGELTPGAVLNLTSLPTRHINIQAVTEPATTGSVVFSLSGQQTNQNTETVAPYALFSDNQGDYQAWTPAAGSYSLTATPYAGPGGTGAIGTPLTVSFTVLDPPSGQQLSQFWLINAETDQPIRELTDGQELDLSKLPTRQLNIRALTEPADLGSVVFSLSGRQSYQQVENVAPFALFTDNGGDYAGWTPELGSYSLTATPYSGFGGTGATGTSLTVHFTVINSGAARLASDGIGKPLTEGWQVRVLGNPVTGNEVVVEVRGAQGESLRYELLDGSGRSVQTHPIKQAGWLEHQTLNLGSQGAGLLFLRVSTPTHSQTVKILKQ</sequence>
<evidence type="ECO:0000256" key="2">
    <source>
        <dbReference type="ARBA" id="ARBA00004442"/>
    </source>
</evidence>
<evidence type="ECO:0000256" key="1">
    <source>
        <dbReference type="ARBA" id="ARBA00004196"/>
    </source>
</evidence>
<evidence type="ECO:0000256" key="3">
    <source>
        <dbReference type="ARBA" id="ARBA00004613"/>
    </source>
</evidence>
<dbReference type="AlphaFoldDB" id="A0A286G4H8"/>
<keyword evidence="6" id="KW-0472">Membrane</keyword>
<accession>A0A286G4H8</accession>
<keyword evidence="9" id="KW-1185">Reference proteome</keyword>